<organism evidence="2 3">
    <name type="scientific">Hypericibacter adhaerens</name>
    <dbReference type="NCBI Taxonomy" id="2602016"/>
    <lineage>
        <taxon>Bacteria</taxon>
        <taxon>Pseudomonadati</taxon>
        <taxon>Pseudomonadota</taxon>
        <taxon>Alphaproteobacteria</taxon>
        <taxon>Rhodospirillales</taxon>
        <taxon>Dongiaceae</taxon>
        <taxon>Hypericibacter</taxon>
    </lineage>
</organism>
<accession>A0A5J6N7N4</accession>
<proteinExistence type="predicted"/>
<dbReference type="Proteomes" id="UP000325797">
    <property type="component" value="Chromosome"/>
</dbReference>
<reference evidence="2 3" key="1">
    <citation type="submission" date="2019-08" db="EMBL/GenBank/DDBJ databases">
        <title>Hyperibacter terrae gen. nov., sp. nov. and Hyperibacter viscosus sp. nov., two new members in the family Rhodospirillaceae isolated from the rhizosphere of Hypericum perforatum.</title>
        <authorList>
            <person name="Noviana Z."/>
        </authorList>
    </citation>
    <scope>NUCLEOTIDE SEQUENCE [LARGE SCALE GENOMIC DNA]</scope>
    <source>
        <strain evidence="2 3">R5959</strain>
    </source>
</reference>
<gene>
    <name evidence="2" type="ORF">FRZ61_30610</name>
</gene>
<name>A0A5J6N7N4_9PROT</name>
<keyword evidence="3" id="KW-1185">Reference proteome</keyword>
<evidence type="ECO:0000313" key="2">
    <source>
        <dbReference type="EMBL" id="QEX23126.1"/>
    </source>
</evidence>
<dbReference type="KEGG" id="hadh:FRZ61_30610"/>
<sequence length="106" mass="10831">MVSFAVHPAGKPDIPAGIGQAERAASVGPVGMHGRFGAPLEGSRRAVEAGAKGTEAAGLSSTGPPTGAPGRVRGRRLREWPGNRPILWLFQSLGGAPAFSPGRIRV</sequence>
<evidence type="ECO:0000313" key="3">
    <source>
        <dbReference type="Proteomes" id="UP000325797"/>
    </source>
</evidence>
<evidence type="ECO:0000256" key="1">
    <source>
        <dbReference type="SAM" id="MobiDB-lite"/>
    </source>
</evidence>
<protein>
    <submittedName>
        <fullName evidence="2">Uncharacterized protein</fullName>
    </submittedName>
</protein>
<dbReference type="AlphaFoldDB" id="A0A5J6N7N4"/>
<feature type="region of interest" description="Disordered" evidence="1">
    <location>
        <begin position="35"/>
        <end position="73"/>
    </location>
</feature>
<dbReference type="EMBL" id="CP042582">
    <property type="protein sequence ID" value="QEX23126.1"/>
    <property type="molecule type" value="Genomic_DNA"/>
</dbReference>